<keyword evidence="3" id="KW-1185">Reference proteome</keyword>
<protein>
    <recommendedName>
        <fullName evidence="4">Reverse transcriptase domain-containing protein</fullName>
    </recommendedName>
</protein>
<evidence type="ECO:0000256" key="1">
    <source>
        <dbReference type="SAM" id="MobiDB-lite"/>
    </source>
</evidence>
<proteinExistence type="predicted"/>
<accession>A0AA38ST05</accession>
<evidence type="ECO:0000313" key="3">
    <source>
        <dbReference type="Proteomes" id="UP001172457"/>
    </source>
</evidence>
<dbReference type="Proteomes" id="UP001172457">
    <property type="component" value="Chromosome 6"/>
</dbReference>
<dbReference type="AlphaFoldDB" id="A0AA38ST05"/>
<sequence>MVPAQISGSAPVKALERGSSKKTEALKTSARVFQLIAKVAKAKPDVVTTQSYVKHGGTSYLAYVVDSREEKKKNAVEDVPVVCEFPNVFPEDLLGIPPERQVEFRIDMVLGAAPIAKTLYRLAPPEMQRNKNPRFPRTDPIPNHDRYNIGCFRQLPYSEKSDWIAGRGYTATDNTFIPFARDISKMFLRHGVEDSFLKDKYFLTLIQIACSNGYY</sequence>
<gene>
    <name evidence="2" type="ORF">OSB04_024105</name>
</gene>
<evidence type="ECO:0008006" key="4">
    <source>
        <dbReference type="Google" id="ProtNLM"/>
    </source>
</evidence>
<dbReference type="EMBL" id="JARYMX010000006">
    <property type="protein sequence ID" value="KAJ9544398.1"/>
    <property type="molecule type" value="Genomic_DNA"/>
</dbReference>
<evidence type="ECO:0000313" key="2">
    <source>
        <dbReference type="EMBL" id="KAJ9544398.1"/>
    </source>
</evidence>
<reference evidence="2" key="1">
    <citation type="submission" date="2023-03" db="EMBL/GenBank/DDBJ databases">
        <title>Chromosome-scale reference genome and RAD-based genetic map of yellow starthistle (Centaurea solstitialis) reveal putative structural variation and QTLs associated with invader traits.</title>
        <authorList>
            <person name="Reatini B."/>
            <person name="Cang F.A."/>
            <person name="Jiang Q."/>
            <person name="Mckibben M.T.W."/>
            <person name="Barker M.S."/>
            <person name="Rieseberg L.H."/>
            <person name="Dlugosch K.M."/>
        </authorList>
    </citation>
    <scope>NUCLEOTIDE SEQUENCE</scope>
    <source>
        <strain evidence="2">CAN-66</strain>
        <tissue evidence="2">Leaf</tissue>
    </source>
</reference>
<name>A0AA38ST05_9ASTR</name>
<comment type="caution">
    <text evidence="2">The sequence shown here is derived from an EMBL/GenBank/DDBJ whole genome shotgun (WGS) entry which is preliminary data.</text>
</comment>
<feature type="region of interest" description="Disordered" evidence="1">
    <location>
        <begin position="1"/>
        <end position="20"/>
    </location>
</feature>
<organism evidence="2 3">
    <name type="scientific">Centaurea solstitialis</name>
    <name type="common">yellow star-thistle</name>
    <dbReference type="NCBI Taxonomy" id="347529"/>
    <lineage>
        <taxon>Eukaryota</taxon>
        <taxon>Viridiplantae</taxon>
        <taxon>Streptophyta</taxon>
        <taxon>Embryophyta</taxon>
        <taxon>Tracheophyta</taxon>
        <taxon>Spermatophyta</taxon>
        <taxon>Magnoliopsida</taxon>
        <taxon>eudicotyledons</taxon>
        <taxon>Gunneridae</taxon>
        <taxon>Pentapetalae</taxon>
        <taxon>asterids</taxon>
        <taxon>campanulids</taxon>
        <taxon>Asterales</taxon>
        <taxon>Asteraceae</taxon>
        <taxon>Carduoideae</taxon>
        <taxon>Cardueae</taxon>
        <taxon>Centaureinae</taxon>
        <taxon>Centaurea</taxon>
    </lineage>
</organism>